<keyword evidence="3" id="KW-0472">Membrane</keyword>
<feature type="region of interest" description="Disordered" evidence="2">
    <location>
        <begin position="820"/>
        <end position="846"/>
    </location>
</feature>
<sequence>MDPQNKHYARKATWLAFGLVALAASISSAQDSLGLNSALDTTYVSLKSWRCCIEYHDALQTAVDATSTSFQPSPSGSTSTLTEPPPVPPSVQHDFDQTAEAARAYKQAMSTLTSIKIHPPQHTFDPALASGNGNSKSIFSSFLPNLQGQGPIGSMVRIVLKLHNSLNRVASVFSQEGLGLGSKKKDEEMRGKAIKVIDLLEHSAELGNTDALFTLGQVSLFPPTHHFPLEPSLAYHSFSEHASRTGNATSQSYLAFFHATGYKDAVLVNQGKAQLYTTFAANGGDKGAQMALGYRYWSGIGTSESCERALSWYGSAAEQAMARFMSGPPGGRSLPQTATRLSDLAGGIYGPGASVASTGLHSQRPAIKAGVARAAGETWEDVLEYYLFNADRGEIDFAYRLGKIFYQGSIYASPGGIASGSEGVGAIPRNFKSARRYFLLIARQVWPHDPPNSMTVKDEHKPVGYAAASAAYLGRMYLRGEGVKVDYAMAKAWYERGAEHGERECHNGLGIIYRDGLGVKADMKQALIHFNIAAGQELAEAQVNIGKYHYNRGEMALATTYFETAIRNGSPFEAYYYLGEIHSAQASNSGLAQHVASSSCAMAVSFYKLVAERGIWDDDLLRDAEIAWMSGTDQGKEVAMLKWWMAAERGYEIAQNNLAYVLDQDKSVLRLTRFSPFTPSNDFARLALTQWVRAAAQRNIDALVKVADYYYHGLGVSVEETEQSRLEKAARYYQSASDTQTSALAMWNLGWMYENGVGVPQDFHLAKRHYDLALETNSEAYLPVVLSLAKLYIRSAWHTLMGGKGGLSLWGPDDDEIVKQTQGQQIDDGKQSTGTEEGAQNEDRYLEEEDGPWYFGKAKEEFRRRSGQTVSARRRGEEEDPIQWARERREAEREREGDFGPEDYLEATLRGGNREDGEIDEFGETIVLVLLCLVISILLYIRTRIVERMRRDQREQGQAGDQQGRPNGNGGVFPPPGDPARADWAILR</sequence>
<proteinExistence type="inferred from homology"/>
<dbReference type="InterPro" id="IPR006597">
    <property type="entry name" value="Sel1-like"/>
</dbReference>
<comment type="similarity">
    <text evidence="1">Belongs to the sel-1 family.</text>
</comment>
<evidence type="ECO:0000313" key="6">
    <source>
        <dbReference type="Proteomes" id="UP000724874"/>
    </source>
</evidence>
<evidence type="ECO:0000256" key="4">
    <source>
        <dbReference type="SAM" id="SignalP"/>
    </source>
</evidence>
<keyword evidence="6" id="KW-1185">Reference proteome</keyword>
<dbReference type="Pfam" id="PF08238">
    <property type="entry name" value="Sel1"/>
    <property type="match status" value="8"/>
</dbReference>
<protein>
    <recommendedName>
        <fullName evidence="7">HCP-like protein</fullName>
    </recommendedName>
</protein>
<organism evidence="5 6">
    <name type="scientific">Gymnopilus junonius</name>
    <name type="common">Spectacular rustgill mushroom</name>
    <name type="synonym">Gymnopilus spectabilis subsp. junonius</name>
    <dbReference type="NCBI Taxonomy" id="109634"/>
    <lineage>
        <taxon>Eukaryota</taxon>
        <taxon>Fungi</taxon>
        <taxon>Dikarya</taxon>
        <taxon>Basidiomycota</taxon>
        <taxon>Agaricomycotina</taxon>
        <taxon>Agaricomycetes</taxon>
        <taxon>Agaricomycetidae</taxon>
        <taxon>Agaricales</taxon>
        <taxon>Agaricineae</taxon>
        <taxon>Hymenogastraceae</taxon>
        <taxon>Gymnopilus</taxon>
    </lineage>
</organism>
<keyword evidence="4" id="KW-0732">Signal</keyword>
<feature type="compositionally biased region" description="Polar residues" evidence="2">
    <location>
        <begin position="66"/>
        <end position="82"/>
    </location>
</feature>
<comment type="caution">
    <text evidence="5">The sequence shown here is derived from an EMBL/GenBank/DDBJ whole genome shotgun (WGS) entry which is preliminary data.</text>
</comment>
<dbReference type="OrthoDB" id="27934at2759"/>
<reference evidence="5" key="1">
    <citation type="submission" date="2020-11" db="EMBL/GenBank/DDBJ databases">
        <authorList>
            <consortium name="DOE Joint Genome Institute"/>
            <person name="Ahrendt S."/>
            <person name="Riley R."/>
            <person name="Andreopoulos W."/>
            <person name="LaButti K."/>
            <person name="Pangilinan J."/>
            <person name="Ruiz-duenas F.J."/>
            <person name="Barrasa J.M."/>
            <person name="Sanchez-Garcia M."/>
            <person name="Camarero S."/>
            <person name="Miyauchi S."/>
            <person name="Serrano A."/>
            <person name="Linde D."/>
            <person name="Babiker R."/>
            <person name="Drula E."/>
            <person name="Ayuso-Fernandez I."/>
            <person name="Pacheco R."/>
            <person name="Padilla G."/>
            <person name="Ferreira P."/>
            <person name="Barriuso J."/>
            <person name="Kellner H."/>
            <person name="Castanera R."/>
            <person name="Alfaro M."/>
            <person name="Ramirez L."/>
            <person name="Pisabarro A.G."/>
            <person name="Kuo A."/>
            <person name="Tritt A."/>
            <person name="Lipzen A."/>
            <person name="He G."/>
            <person name="Yan M."/>
            <person name="Ng V."/>
            <person name="Cullen D."/>
            <person name="Martin F."/>
            <person name="Rosso M.-N."/>
            <person name="Henrissat B."/>
            <person name="Hibbett D."/>
            <person name="Martinez A.T."/>
            <person name="Grigoriev I.V."/>
        </authorList>
    </citation>
    <scope>NUCLEOTIDE SEQUENCE</scope>
    <source>
        <strain evidence="5">AH 44721</strain>
    </source>
</reference>
<gene>
    <name evidence="5" type="ORF">CPB84DRAFT_1701301</name>
</gene>
<dbReference type="AlphaFoldDB" id="A0A9P5TSJ7"/>
<accession>A0A9P5TSJ7</accession>
<feature type="region of interest" description="Disordered" evidence="2">
    <location>
        <begin position="866"/>
        <end position="905"/>
    </location>
</feature>
<feature type="compositionally biased region" description="Polar residues" evidence="2">
    <location>
        <begin position="820"/>
        <end position="835"/>
    </location>
</feature>
<dbReference type="Proteomes" id="UP000724874">
    <property type="component" value="Unassembled WGS sequence"/>
</dbReference>
<dbReference type="SMART" id="SM00671">
    <property type="entry name" value="SEL1"/>
    <property type="match status" value="8"/>
</dbReference>
<dbReference type="InterPro" id="IPR050767">
    <property type="entry name" value="Sel1_AlgK"/>
</dbReference>
<evidence type="ECO:0000256" key="1">
    <source>
        <dbReference type="ARBA" id="ARBA00038101"/>
    </source>
</evidence>
<dbReference type="Gene3D" id="1.25.40.10">
    <property type="entry name" value="Tetratricopeptide repeat domain"/>
    <property type="match status" value="3"/>
</dbReference>
<evidence type="ECO:0000313" key="5">
    <source>
        <dbReference type="EMBL" id="KAF8911471.1"/>
    </source>
</evidence>
<feature type="region of interest" description="Disordered" evidence="2">
    <location>
        <begin position="952"/>
        <end position="988"/>
    </location>
</feature>
<dbReference type="PANTHER" id="PTHR11102">
    <property type="entry name" value="SEL-1-LIKE PROTEIN"/>
    <property type="match status" value="1"/>
</dbReference>
<dbReference type="EMBL" id="JADNYJ010000004">
    <property type="protein sequence ID" value="KAF8911471.1"/>
    <property type="molecule type" value="Genomic_DNA"/>
</dbReference>
<dbReference type="GO" id="GO:0005789">
    <property type="term" value="C:endoplasmic reticulum membrane"/>
    <property type="evidence" value="ECO:0007669"/>
    <property type="project" value="TreeGrafter"/>
</dbReference>
<dbReference type="PANTHER" id="PTHR11102:SF147">
    <property type="entry name" value="SEL1L ADAPTOR SUBUNIT OF ERAD E3 UBIQUITIN LIGASE"/>
    <property type="match status" value="1"/>
</dbReference>
<feature type="region of interest" description="Disordered" evidence="2">
    <location>
        <begin position="66"/>
        <end position="89"/>
    </location>
</feature>
<evidence type="ECO:0000256" key="2">
    <source>
        <dbReference type="SAM" id="MobiDB-lite"/>
    </source>
</evidence>
<feature type="transmembrane region" description="Helical" evidence="3">
    <location>
        <begin position="922"/>
        <end position="941"/>
    </location>
</feature>
<feature type="signal peptide" evidence="4">
    <location>
        <begin position="1"/>
        <end position="29"/>
    </location>
</feature>
<name>A0A9P5TSJ7_GYMJU</name>
<keyword evidence="3" id="KW-1133">Transmembrane helix</keyword>
<dbReference type="SUPFAM" id="SSF81901">
    <property type="entry name" value="HCP-like"/>
    <property type="match status" value="3"/>
</dbReference>
<feature type="chain" id="PRO_5040502294" description="HCP-like protein" evidence="4">
    <location>
        <begin position="30"/>
        <end position="988"/>
    </location>
</feature>
<keyword evidence="3" id="KW-0812">Transmembrane</keyword>
<evidence type="ECO:0008006" key="7">
    <source>
        <dbReference type="Google" id="ProtNLM"/>
    </source>
</evidence>
<evidence type="ECO:0000256" key="3">
    <source>
        <dbReference type="SAM" id="Phobius"/>
    </source>
</evidence>
<dbReference type="InterPro" id="IPR011990">
    <property type="entry name" value="TPR-like_helical_dom_sf"/>
</dbReference>
<feature type="compositionally biased region" description="Basic and acidic residues" evidence="2">
    <location>
        <begin position="885"/>
        <end position="898"/>
    </location>
</feature>
<dbReference type="GO" id="GO:0036503">
    <property type="term" value="P:ERAD pathway"/>
    <property type="evidence" value="ECO:0007669"/>
    <property type="project" value="TreeGrafter"/>
</dbReference>